<keyword evidence="6" id="KW-0694">RNA-binding</keyword>
<name>A0A0G1SK70_9BACT</name>
<dbReference type="Proteomes" id="UP000034565">
    <property type="component" value="Unassembled WGS sequence"/>
</dbReference>
<evidence type="ECO:0000313" key="8">
    <source>
        <dbReference type="EMBL" id="KKU69837.1"/>
    </source>
</evidence>
<sequence>MSYRDVVKKAKKAGFAYRRTTGSHEVWWNFRNGLTCVIPRHFDISPGTLRGIIKQIGLSEKEFRDL</sequence>
<evidence type="ECO:0008006" key="10">
    <source>
        <dbReference type="Google" id="ProtNLM"/>
    </source>
</evidence>
<evidence type="ECO:0000256" key="5">
    <source>
        <dbReference type="ARBA" id="ARBA00022801"/>
    </source>
</evidence>
<dbReference type="Gene3D" id="3.30.920.30">
    <property type="entry name" value="Hypothetical protein"/>
    <property type="match status" value="1"/>
</dbReference>
<dbReference type="SUPFAM" id="SSF54786">
    <property type="entry name" value="YcfA/nrd intein domain"/>
    <property type="match status" value="1"/>
</dbReference>
<evidence type="ECO:0000256" key="6">
    <source>
        <dbReference type="ARBA" id="ARBA00022884"/>
    </source>
</evidence>
<evidence type="ECO:0000256" key="7">
    <source>
        <dbReference type="ARBA" id="ARBA00023016"/>
    </source>
</evidence>
<keyword evidence="7" id="KW-0346">Stress response</keyword>
<dbReference type="GO" id="GO:0003729">
    <property type="term" value="F:mRNA binding"/>
    <property type="evidence" value="ECO:0007669"/>
    <property type="project" value="InterPro"/>
</dbReference>
<dbReference type="GO" id="GO:0004519">
    <property type="term" value="F:endonuclease activity"/>
    <property type="evidence" value="ECO:0007669"/>
    <property type="project" value="UniProtKB-KW"/>
</dbReference>
<proteinExistence type="inferred from homology"/>
<protein>
    <recommendedName>
        <fullName evidence="10">YcfA family protein</fullName>
    </recommendedName>
</protein>
<evidence type="ECO:0000256" key="1">
    <source>
        <dbReference type="ARBA" id="ARBA00006620"/>
    </source>
</evidence>
<evidence type="ECO:0000256" key="4">
    <source>
        <dbReference type="ARBA" id="ARBA00022759"/>
    </source>
</evidence>
<comment type="similarity">
    <text evidence="1">Belongs to the HicA mRNA interferase family.</text>
</comment>
<dbReference type="InterPro" id="IPR038570">
    <property type="entry name" value="HicA_sf"/>
</dbReference>
<gene>
    <name evidence="8" type="ORF">UX92_C0008G0005</name>
</gene>
<evidence type="ECO:0000313" key="9">
    <source>
        <dbReference type="Proteomes" id="UP000034565"/>
    </source>
</evidence>
<accession>A0A0G1SK70</accession>
<evidence type="ECO:0000256" key="2">
    <source>
        <dbReference type="ARBA" id="ARBA00022649"/>
    </source>
</evidence>
<keyword evidence="3" id="KW-0540">Nuclease</keyword>
<keyword evidence="2" id="KW-1277">Toxin-antitoxin system</keyword>
<dbReference type="InterPro" id="IPR012933">
    <property type="entry name" value="HicA_mRNA_interferase"/>
</dbReference>
<dbReference type="GO" id="GO:0016787">
    <property type="term" value="F:hydrolase activity"/>
    <property type="evidence" value="ECO:0007669"/>
    <property type="project" value="UniProtKB-KW"/>
</dbReference>
<organism evidence="8 9">
    <name type="scientific">Candidatus Amesbacteria bacterium GW2011_GWA1_47_20</name>
    <dbReference type="NCBI Taxonomy" id="1618354"/>
    <lineage>
        <taxon>Bacteria</taxon>
        <taxon>Candidatus Amesiibacteriota</taxon>
    </lineage>
</organism>
<keyword evidence="4" id="KW-0255">Endonuclease</keyword>
<dbReference type="Pfam" id="PF07927">
    <property type="entry name" value="HicA_toxin"/>
    <property type="match status" value="1"/>
</dbReference>
<keyword evidence="5" id="KW-0378">Hydrolase</keyword>
<evidence type="ECO:0000256" key="3">
    <source>
        <dbReference type="ARBA" id="ARBA00022722"/>
    </source>
</evidence>
<dbReference type="AlphaFoldDB" id="A0A0G1SK70"/>
<reference evidence="8 9" key="1">
    <citation type="journal article" date="2015" name="Nature">
        <title>rRNA introns, odd ribosomes, and small enigmatic genomes across a large radiation of phyla.</title>
        <authorList>
            <person name="Brown C.T."/>
            <person name="Hug L.A."/>
            <person name="Thomas B.C."/>
            <person name="Sharon I."/>
            <person name="Castelle C.J."/>
            <person name="Singh A."/>
            <person name="Wilkins M.J."/>
            <person name="Williams K.H."/>
            <person name="Banfield J.F."/>
        </authorList>
    </citation>
    <scope>NUCLEOTIDE SEQUENCE [LARGE SCALE GENOMIC DNA]</scope>
</reference>
<comment type="caution">
    <text evidence="8">The sequence shown here is derived from an EMBL/GenBank/DDBJ whole genome shotgun (WGS) entry which is preliminary data.</text>
</comment>
<dbReference type="EMBL" id="LCOA01000008">
    <property type="protein sequence ID" value="KKU69837.1"/>
    <property type="molecule type" value="Genomic_DNA"/>
</dbReference>